<comment type="caution">
    <text evidence="1">The sequence shown here is derived from an EMBL/GenBank/DDBJ whole genome shotgun (WGS) entry which is preliminary data.</text>
</comment>
<name>A0A940MM41_9RHOB</name>
<organism evidence="1 2">
    <name type="scientific">Sagittula salina</name>
    <dbReference type="NCBI Taxonomy" id="2820268"/>
    <lineage>
        <taxon>Bacteria</taxon>
        <taxon>Pseudomonadati</taxon>
        <taxon>Pseudomonadota</taxon>
        <taxon>Alphaproteobacteria</taxon>
        <taxon>Rhodobacterales</taxon>
        <taxon>Roseobacteraceae</taxon>
        <taxon>Sagittula</taxon>
    </lineage>
</organism>
<accession>A0A940MM41</accession>
<evidence type="ECO:0000313" key="2">
    <source>
        <dbReference type="Proteomes" id="UP000675940"/>
    </source>
</evidence>
<dbReference type="RefSeq" id="WP_209361962.1">
    <property type="nucleotide sequence ID" value="NZ_JAGISH010000009.1"/>
</dbReference>
<keyword evidence="2" id="KW-1185">Reference proteome</keyword>
<proteinExistence type="predicted"/>
<reference evidence="1" key="1">
    <citation type="submission" date="2021-03" db="EMBL/GenBank/DDBJ databases">
        <title>Sagittula salina sp. nov. strain M10.9X isolated from the marine waste.</title>
        <authorList>
            <person name="Satari L."/>
            <person name="Molina-Menor E."/>
            <person name="Vidal-Verdu A."/>
            <person name="Pascual J."/>
            <person name="Pereto J."/>
            <person name="Porcar M."/>
        </authorList>
    </citation>
    <scope>NUCLEOTIDE SEQUENCE</scope>
    <source>
        <strain evidence="1">M10.9X</strain>
    </source>
</reference>
<sequence length="125" mass="14400">MLNEMEAMSITTFRENVAERLRKVEETGVQLWLKRRGRLGCAVVPFYQVKVLDALLGRSVEEVVRGMQSEARLWQAAKRIQAAEERARLLRGEGIGGATRTRLVARMLEEGYDPWERDAVLRRSR</sequence>
<gene>
    <name evidence="1" type="ORF">J5474_16160</name>
</gene>
<protein>
    <submittedName>
        <fullName evidence="1">Uncharacterized protein</fullName>
    </submittedName>
</protein>
<evidence type="ECO:0000313" key="1">
    <source>
        <dbReference type="EMBL" id="MBP0484016.1"/>
    </source>
</evidence>
<dbReference type="AlphaFoldDB" id="A0A940MM41"/>
<dbReference type="Proteomes" id="UP000675940">
    <property type="component" value="Unassembled WGS sequence"/>
</dbReference>
<dbReference type="EMBL" id="JAGISH010000009">
    <property type="protein sequence ID" value="MBP0484016.1"/>
    <property type="molecule type" value="Genomic_DNA"/>
</dbReference>